<reference evidence="1" key="1">
    <citation type="journal article" date="2020" name="Fungal Divers.">
        <title>Resolving the Mortierellaceae phylogeny through synthesis of multi-gene phylogenetics and phylogenomics.</title>
        <authorList>
            <person name="Vandepol N."/>
            <person name="Liber J."/>
            <person name="Desiro A."/>
            <person name="Na H."/>
            <person name="Kennedy M."/>
            <person name="Barry K."/>
            <person name="Grigoriev I.V."/>
            <person name="Miller A.N."/>
            <person name="O'Donnell K."/>
            <person name="Stajich J.E."/>
            <person name="Bonito G."/>
        </authorList>
    </citation>
    <scope>NUCLEOTIDE SEQUENCE</scope>
    <source>
        <strain evidence="1">NRRL 6426</strain>
    </source>
</reference>
<dbReference type="EMBL" id="JAAAUQ010000242">
    <property type="protein sequence ID" value="KAF9152462.1"/>
    <property type="molecule type" value="Genomic_DNA"/>
</dbReference>
<dbReference type="OrthoDB" id="2335874at2759"/>
<dbReference type="Gene3D" id="3.80.10.10">
    <property type="entry name" value="Ribonuclease Inhibitor"/>
    <property type="match status" value="1"/>
</dbReference>
<dbReference type="AlphaFoldDB" id="A0A9P5VC58"/>
<accession>A0A9P5VC58</accession>
<sequence length="499" mass="58577">MAGITDLPKEVLVDIGNLLDRHTLITSLLTCRYFHQSLFHLLLRTTRVKEGKPQVSVNELTRYAHNVHHFEIHGVVPWDYYKIAFPCLRTMAIHRNTAAQTVQDNVLMEEQDRHCIILFRLNPTVQDLELYSIGNAPCANFWEAIFTSFRRPRRLDVNRIWELHGHRLNWFWQACSRFEELNFTEFSGDSPSILSELNFESIKRVSMNWQKSYGRPCIEYDGQLEILQKFSNLTRMHWTTHGGAFPREAFLRALEDSAWPRLEDLGFTGMMGKDTRNRGIIDKLPPLRRVQFDIKQFGESCWSSFKPKQRNSLRALDLRGCYSFKKCWALDVFSHFGQLEEFSICSIEVADVKLYPHALSSFGLKRLDAFFINDTKDTDGDHAVFEMLSNFDMLESIYVRDEEHQVFSLEEAKTFKHPHTLRWRLDVGLGKLWKLKNLRRLVLDNRFQDMRVEDLEWMLEQWPLLSELTGWLSEDPLVRAKLAGLLRARGVLNRDFDGI</sequence>
<evidence type="ECO:0008006" key="3">
    <source>
        <dbReference type="Google" id="ProtNLM"/>
    </source>
</evidence>
<name>A0A9P5VC58_9FUNG</name>
<gene>
    <name evidence="1" type="ORF">BG015_005224</name>
</gene>
<protein>
    <recommendedName>
        <fullName evidence="3">F-box domain-containing protein</fullName>
    </recommendedName>
</protein>
<proteinExistence type="predicted"/>
<evidence type="ECO:0000313" key="2">
    <source>
        <dbReference type="Proteomes" id="UP000748756"/>
    </source>
</evidence>
<comment type="caution">
    <text evidence="1">The sequence shown here is derived from an EMBL/GenBank/DDBJ whole genome shotgun (WGS) entry which is preliminary data.</text>
</comment>
<organism evidence="1 2">
    <name type="scientific">Linnemannia schmuckeri</name>
    <dbReference type="NCBI Taxonomy" id="64567"/>
    <lineage>
        <taxon>Eukaryota</taxon>
        <taxon>Fungi</taxon>
        <taxon>Fungi incertae sedis</taxon>
        <taxon>Mucoromycota</taxon>
        <taxon>Mortierellomycotina</taxon>
        <taxon>Mortierellomycetes</taxon>
        <taxon>Mortierellales</taxon>
        <taxon>Mortierellaceae</taxon>
        <taxon>Linnemannia</taxon>
    </lineage>
</organism>
<dbReference type="CDD" id="cd09917">
    <property type="entry name" value="F-box_SF"/>
    <property type="match status" value="1"/>
</dbReference>
<keyword evidence="2" id="KW-1185">Reference proteome</keyword>
<dbReference type="InterPro" id="IPR032675">
    <property type="entry name" value="LRR_dom_sf"/>
</dbReference>
<dbReference type="SUPFAM" id="SSF52047">
    <property type="entry name" value="RNI-like"/>
    <property type="match status" value="1"/>
</dbReference>
<dbReference type="Proteomes" id="UP000748756">
    <property type="component" value="Unassembled WGS sequence"/>
</dbReference>
<evidence type="ECO:0000313" key="1">
    <source>
        <dbReference type="EMBL" id="KAF9152462.1"/>
    </source>
</evidence>